<feature type="non-terminal residue" evidence="1">
    <location>
        <position position="1"/>
    </location>
</feature>
<organism evidence="1 2">
    <name type="scientific">candidate division WOR-1 bacterium DG_54_3</name>
    <dbReference type="NCBI Taxonomy" id="1703775"/>
    <lineage>
        <taxon>Bacteria</taxon>
        <taxon>Bacillati</taxon>
        <taxon>Saganbacteria</taxon>
    </lineage>
</organism>
<evidence type="ECO:0008006" key="3">
    <source>
        <dbReference type="Google" id="ProtNLM"/>
    </source>
</evidence>
<dbReference type="GO" id="GO:0050797">
    <property type="term" value="F:thymidylate synthase (FAD) activity"/>
    <property type="evidence" value="ECO:0007669"/>
    <property type="project" value="InterPro"/>
</dbReference>
<dbReference type="InterPro" id="IPR003669">
    <property type="entry name" value="Thymidylate_synthase_ThyX"/>
</dbReference>
<dbReference type="SUPFAM" id="SSF69796">
    <property type="entry name" value="Thymidylate synthase-complementing protein Thy1"/>
    <property type="match status" value="1"/>
</dbReference>
<dbReference type="PANTHER" id="PTHR34934">
    <property type="entry name" value="FLAVIN-DEPENDENT THYMIDYLATE SYNTHASE"/>
    <property type="match status" value="1"/>
</dbReference>
<dbReference type="GO" id="GO:0004799">
    <property type="term" value="F:thymidylate synthase activity"/>
    <property type="evidence" value="ECO:0007669"/>
    <property type="project" value="TreeGrafter"/>
</dbReference>
<dbReference type="GO" id="GO:0070402">
    <property type="term" value="F:NADPH binding"/>
    <property type="evidence" value="ECO:0007669"/>
    <property type="project" value="TreeGrafter"/>
</dbReference>
<evidence type="ECO:0000313" key="1">
    <source>
        <dbReference type="EMBL" id="KPJ65055.1"/>
    </source>
</evidence>
<comment type="caution">
    <text evidence="1">The sequence shown here is derived from an EMBL/GenBank/DDBJ whole genome shotgun (WGS) entry which is preliminary data.</text>
</comment>
<dbReference type="PROSITE" id="PS51331">
    <property type="entry name" value="THYX"/>
    <property type="match status" value="1"/>
</dbReference>
<proteinExistence type="predicted"/>
<sequence length="123" mass="14370">LGVTIPEAIKKAGEEKKFNQLVNITRKIYEKIAKQNLVAAQYLLTNAHRRRVLIKVNARELYHMSRLREDSHAQWDIRNITKQMTALAKEVMPLTTMFIGGKDSYPEVYESYFGKRPKMVPEY</sequence>
<reference evidence="1 2" key="1">
    <citation type="journal article" date="2015" name="Microbiome">
        <title>Genomic resolution of linkages in carbon, nitrogen, and sulfur cycling among widespread estuary sediment bacteria.</title>
        <authorList>
            <person name="Baker B.J."/>
            <person name="Lazar C.S."/>
            <person name="Teske A.P."/>
            <person name="Dick G.J."/>
        </authorList>
    </citation>
    <scope>NUCLEOTIDE SEQUENCE [LARGE SCALE GENOMIC DNA]</scope>
    <source>
        <strain evidence="1">DG_54_3</strain>
    </source>
</reference>
<dbReference type="Pfam" id="PF02511">
    <property type="entry name" value="Thy1"/>
    <property type="match status" value="1"/>
</dbReference>
<evidence type="ECO:0000313" key="2">
    <source>
        <dbReference type="Proteomes" id="UP000051861"/>
    </source>
</evidence>
<gene>
    <name evidence="1" type="ORF">AMJ44_11155</name>
</gene>
<dbReference type="Gene3D" id="3.30.1360.170">
    <property type="match status" value="1"/>
</dbReference>
<name>A0A0S7XS16_UNCSA</name>
<dbReference type="GO" id="GO:0006231">
    <property type="term" value="P:dTMP biosynthetic process"/>
    <property type="evidence" value="ECO:0007669"/>
    <property type="project" value="InterPro"/>
</dbReference>
<dbReference type="InterPro" id="IPR036098">
    <property type="entry name" value="Thymidylate_synthase_ThyX_sf"/>
</dbReference>
<dbReference type="EMBL" id="LIZX01000139">
    <property type="protein sequence ID" value="KPJ65055.1"/>
    <property type="molecule type" value="Genomic_DNA"/>
</dbReference>
<dbReference type="CDD" id="cd20175">
    <property type="entry name" value="ThyX"/>
    <property type="match status" value="1"/>
</dbReference>
<dbReference type="GO" id="GO:0050660">
    <property type="term" value="F:flavin adenine dinucleotide binding"/>
    <property type="evidence" value="ECO:0007669"/>
    <property type="project" value="InterPro"/>
</dbReference>
<dbReference type="PANTHER" id="PTHR34934:SF1">
    <property type="entry name" value="FLAVIN-DEPENDENT THYMIDYLATE SYNTHASE"/>
    <property type="match status" value="1"/>
</dbReference>
<accession>A0A0S7XS16</accession>
<dbReference type="AlphaFoldDB" id="A0A0S7XS16"/>
<dbReference type="Proteomes" id="UP000051861">
    <property type="component" value="Unassembled WGS sequence"/>
</dbReference>
<protein>
    <recommendedName>
        <fullName evidence="3">Thymidylate synthase</fullName>
    </recommendedName>
</protein>